<dbReference type="RefSeq" id="WP_285231482.1">
    <property type="nucleotide sequence ID" value="NZ_CP116346.1"/>
</dbReference>
<protein>
    <submittedName>
        <fullName evidence="7">Carbohydrate kinase</fullName>
    </submittedName>
</protein>
<dbReference type="InterPro" id="IPR002173">
    <property type="entry name" value="Carboh/pur_kinase_PfkB_CS"/>
</dbReference>
<sequence>MTVITSVLHPDLPSFVSFGEALTDLIRTGPDTWRSVCGGAPWNVAAAMSRLGELSAFAGGISNDVFGQELWQASTDANLDPRFIQQFAKSPLLAVVYETEPPQYFFIGDDSADLHFQPDGLPSGWRRALRWAHFGGISLVREPLARRLLELAEKLKSQGKHISFDPNYRSLMDSSYDETLERMCRIADVIKVSDEDLCGLFRSPDYHTGLAQISAWNPLATVMLTRGAEGASLFHARGDFHAQPPAVAVVDTVGAGDASMAGLLYSLMHHAEAAPEQHLRWAVAAGAAACTAAGAAPPSLTQLEQLAPQVKVWAA</sequence>
<keyword evidence="2" id="KW-0808">Transferase</keyword>
<organism evidence="7 8">
    <name type="scientific">Paucibacter sediminis</name>
    <dbReference type="NCBI Taxonomy" id="3019553"/>
    <lineage>
        <taxon>Bacteria</taxon>
        <taxon>Pseudomonadati</taxon>
        <taxon>Pseudomonadota</taxon>
        <taxon>Betaproteobacteria</taxon>
        <taxon>Burkholderiales</taxon>
        <taxon>Sphaerotilaceae</taxon>
        <taxon>Roseateles</taxon>
    </lineage>
</organism>
<evidence type="ECO:0000256" key="4">
    <source>
        <dbReference type="ARBA" id="ARBA00022777"/>
    </source>
</evidence>
<dbReference type="PANTHER" id="PTHR43085:SF1">
    <property type="entry name" value="PSEUDOURIDINE KINASE-RELATED"/>
    <property type="match status" value="1"/>
</dbReference>
<evidence type="ECO:0000256" key="2">
    <source>
        <dbReference type="ARBA" id="ARBA00022679"/>
    </source>
</evidence>
<dbReference type="GO" id="GO:0005524">
    <property type="term" value="F:ATP binding"/>
    <property type="evidence" value="ECO:0007669"/>
    <property type="project" value="UniProtKB-KW"/>
</dbReference>
<feature type="domain" description="Carbohydrate kinase PfkB" evidence="6">
    <location>
        <begin position="16"/>
        <end position="299"/>
    </location>
</feature>
<keyword evidence="3" id="KW-0547">Nucleotide-binding</keyword>
<evidence type="ECO:0000256" key="5">
    <source>
        <dbReference type="ARBA" id="ARBA00022840"/>
    </source>
</evidence>
<evidence type="ECO:0000256" key="3">
    <source>
        <dbReference type="ARBA" id="ARBA00022741"/>
    </source>
</evidence>
<dbReference type="EMBL" id="CP116346">
    <property type="protein sequence ID" value="WIT10414.1"/>
    <property type="molecule type" value="Genomic_DNA"/>
</dbReference>
<evidence type="ECO:0000313" key="8">
    <source>
        <dbReference type="Proteomes" id="UP001177769"/>
    </source>
</evidence>
<name>A0AA95SUE4_9BURK</name>
<dbReference type="KEGG" id="pais:PFX98_16030"/>
<dbReference type="CDD" id="cd01167">
    <property type="entry name" value="bac_FRK"/>
    <property type="match status" value="1"/>
</dbReference>
<proteinExistence type="inferred from homology"/>
<accession>A0AA95SUE4</accession>
<evidence type="ECO:0000313" key="7">
    <source>
        <dbReference type="EMBL" id="WIT10414.1"/>
    </source>
</evidence>
<dbReference type="Pfam" id="PF00294">
    <property type="entry name" value="PfkB"/>
    <property type="match status" value="1"/>
</dbReference>
<dbReference type="InterPro" id="IPR050306">
    <property type="entry name" value="PfkB_Carbo_kinase"/>
</dbReference>
<evidence type="ECO:0000259" key="6">
    <source>
        <dbReference type="Pfam" id="PF00294"/>
    </source>
</evidence>
<dbReference type="Gene3D" id="3.40.1190.20">
    <property type="match status" value="1"/>
</dbReference>
<keyword evidence="8" id="KW-1185">Reference proteome</keyword>
<dbReference type="PANTHER" id="PTHR43085">
    <property type="entry name" value="HEXOKINASE FAMILY MEMBER"/>
    <property type="match status" value="1"/>
</dbReference>
<dbReference type="SUPFAM" id="SSF53613">
    <property type="entry name" value="Ribokinase-like"/>
    <property type="match status" value="1"/>
</dbReference>
<gene>
    <name evidence="7" type="ORF">PFX98_16030</name>
</gene>
<comment type="similarity">
    <text evidence="1">Belongs to the carbohydrate kinase PfkB family.</text>
</comment>
<keyword evidence="4 7" id="KW-0418">Kinase</keyword>
<dbReference type="InterPro" id="IPR029056">
    <property type="entry name" value="Ribokinase-like"/>
</dbReference>
<dbReference type="PROSITE" id="PS00584">
    <property type="entry name" value="PFKB_KINASES_2"/>
    <property type="match status" value="1"/>
</dbReference>
<dbReference type="GO" id="GO:0016301">
    <property type="term" value="F:kinase activity"/>
    <property type="evidence" value="ECO:0007669"/>
    <property type="project" value="UniProtKB-KW"/>
</dbReference>
<evidence type="ECO:0000256" key="1">
    <source>
        <dbReference type="ARBA" id="ARBA00010688"/>
    </source>
</evidence>
<dbReference type="AlphaFoldDB" id="A0AA95SUE4"/>
<reference evidence="7" key="1">
    <citation type="submission" date="2023-01" db="EMBL/GenBank/DDBJ databases">
        <title>Whole genome sequence of Paucibacter sp. S2-9 isolated from pond sediment.</title>
        <authorList>
            <person name="Jung J.Y."/>
        </authorList>
    </citation>
    <scope>NUCLEOTIDE SEQUENCE</scope>
    <source>
        <strain evidence="7">S2-9</strain>
    </source>
</reference>
<dbReference type="InterPro" id="IPR011611">
    <property type="entry name" value="PfkB_dom"/>
</dbReference>
<keyword evidence="5" id="KW-0067">ATP-binding</keyword>
<dbReference type="Proteomes" id="UP001177769">
    <property type="component" value="Chromosome"/>
</dbReference>